<name>K8A166_9ENTR</name>
<dbReference type="AlphaFoldDB" id="K8A166"/>
<proteinExistence type="predicted"/>
<comment type="caution">
    <text evidence="1">The sequence shown here is derived from an EMBL/GenBank/DDBJ whole genome shotgun (WGS) entry which is preliminary data.</text>
</comment>
<sequence>MPIVWFYLHHPKAINSRVCLLLFSFEIAGDRLARHYGNITMRLTGFCHADILMNTIMGRYHG</sequence>
<evidence type="ECO:0000313" key="2">
    <source>
        <dbReference type="Proteomes" id="UP000009340"/>
    </source>
</evidence>
<accession>K8A166</accession>
<reference evidence="1" key="1">
    <citation type="submission" date="2012-07" db="EMBL/GenBank/DDBJ databases">
        <authorList>
            <person name="Cummings C."/>
        </authorList>
    </citation>
    <scope>NUCLEOTIDE SEQUENCE</scope>
    <source>
        <strain evidence="1">1330</strain>
    </source>
</reference>
<dbReference type="Proteomes" id="UP000009340">
    <property type="component" value="Unassembled WGS sequence"/>
</dbReference>
<organism evidence="1 2">
    <name type="scientific">Cronobacter condimenti 1330</name>
    <dbReference type="NCBI Taxonomy" id="1073999"/>
    <lineage>
        <taxon>Bacteria</taxon>
        <taxon>Pseudomonadati</taxon>
        <taxon>Pseudomonadota</taxon>
        <taxon>Gammaproteobacteria</taxon>
        <taxon>Enterobacterales</taxon>
        <taxon>Enterobacteriaceae</taxon>
        <taxon>Cronobacter</taxon>
    </lineage>
</organism>
<evidence type="ECO:0000313" key="1">
    <source>
        <dbReference type="EMBL" id="CCJ73193.1"/>
    </source>
</evidence>
<gene>
    <name evidence="1" type="ORF">BN137_2565</name>
</gene>
<protein>
    <submittedName>
        <fullName evidence="1">Uncharacterized protein</fullName>
    </submittedName>
</protein>
<dbReference type="EMBL" id="CAKW01000094">
    <property type="protein sequence ID" value="CCJ73193.1"/>
    <property type="molecule type" value="Genomic_DNA"/>
</dbReference>